<name>A0A0B6Z346_9EUPU</name>
<gene>
    <name evidence="2" type="primary">ORF44332</name>
</gene>
<feature type="compositionally biased region" description="Polar residues" evidence="1">
    <location>
        <begin position="92"/>
        <end position="113"/>
    </location>
</feature>
<evidence type="ECO:0000313" key="2">
    <source>
        <dbReference type="EMBL" id="CEK62140.1"/>
    </source>
</evidence>
<organism evidence="2">
    <name type="scientific">Arion vulgaris</name>
    <dbReference type="NCBI Taxonomy" id="1028688"/>
    <lineage>
        <taxon>Eukaryota</taxon>
        <taxon>Metazoa</taxon>
        <taxon>Spiralia</taxon>
        <taxon>Lophotrochozoa</taxon>
        <taxon>Mollusca</taxon>
        <taxon>Gastropoda</taxon>
        <taxon>Heterobranchia</taxon>
        <taxon>Euthyneura</taxon>
        <taxon>Panpulmonata</taxon>
        <taxon>Eupulmonata</taxon>
        <taxon>Stylommatophora</taxon>
        <taxon>Helicina</taxon>
        <taxon>Arionoidea</taxon>
        <taxon>Arionidae</taxon>
        <taxon>Arion</taxon>
    </lineage>
</organism>
<feature type="compositionally biased region" description="Basic residues" evidence="1">
    <location>
        <begin position="51"/>
        <end position="60"/>
    </location>
</feature>
<proteinExistence type="predicted"/>
<dbReference type="AlphaFoldDB" id="A0A0B6Z346"/>
<accession>A0A0B6Z346</accession>
<sequence length="113" mass="12689">PPIITNAPPMSVPLTALGSNIQNNDCIDFSHQSPPAPIRRNTHQPQLQVHHGIHHHHHSHMPNYLHQQNMKASHIPLSQPPQLPHSSAHHGQQYTSNSQMFSPQNYPHASTRS</sequence>
<dbReference type="EMBL" id="HACG01015275">
    <property type="protein sequence ID" value="CEK62140.1"/>
    <property type="molecule type" value="Transcribed_RNA"/>
</dbReference>
<protein>
    <submittedName>
        <fullName evidence="2">Uncharacterized protein</fullName>
    </submittedName>
</protein>
<reference evidence="2" key="1">
    <citation type="submission" date="2014-12" db="EMBL/GenBank/DDBJ databases">
        <title>Insight into the proteome of Arion vulgaris.</title>
        <authorList>
            <person name="Aradska J."/>
            <person name="Bulat T."/>
            <person name="Smidak R."/>
            <person name="Sarate P."/>
            <person name="Gangsoo J."/>
            <person name="Sialana F."/>
            <person name="Bilban M."/>
            <person name="Lubec G."/>
        </authorList>
    </citation>
    <scope>NUCLEOTIDE SEQUENCE</scope>
    <source>
        <tissue evidence="2">Skin</tissue>
    </source>
</reference>
<feature type="non-terminal residue" evidence="2">
    <location>
        <position position="1"/>
    </location>
</feature>
<evidence type="ECO:0000256" key="1">
    <source>
        <dbReference type="SAM" id="MobiDB-lite"/>
    </source>
</evidence>
<feature type="non-terminal residue" evidence="2">
    <location>
        <position position="113"/>
    </location>
</feature>
<feature type="region of interest" description="Disordered" evidence="1">
    <location>
        <begin position="30"/>
        <end position="113"/>
    </location>
</feature>